<dbReference type="Proteomes" id="UP001214666">
    <property type="component" value="Chromosome"/>
</dbReference>
<evidence type="ECO:0000313" key="4">
    <source>
        <dbReference type="Proteomes" id="UP001214666"/>
    </source>
</evidence>
<name>A0AAQ3HAZ3_AERHY</name>
<dbReference type="AlphaFoldDB" id="A0AAQ3HAZ3"/>
<dbReference type="RefSeq" id="WP_019841175.1">
    <property type="nucleotide sequence ID" value="NZ_AP023398.1"/>
</dbReference>
<evidence type="ECO:0000256" key="2">
    <source>
        <dbReference type="SAM" id="SignalP"/>
    </source>
</evidence>
<keyword evidence="1" id="KW-0472">Membrane</keyword>
<protein>
    <submittedName>
        <fullName evidence="3">Uncharacterized protein</fullName>
    </submittedName>
</protein>
<dbReference type="EMBL" id="CP118942">
    <property type="protein sequence ID" value="WEE28639.1"/>
    <property type="molecule type" value="Genomic_DNA"/>
</dbReference>
<organism evidence="3 4">
    <name type="scientific">Aeromonas hydrophila</name>
    <dbReference type="NCBI Taxonomy" id="644"/>
    <lineage>
        <taxon>Bacteria</taxon>
        <taxon>Pseudomonadati</taxon>
        <taxon>Pseudomonadota</taxon>
        <taxon>Gammaproteobacteria</taxon>
        <taxon>Aeromonadales</taxon>
        <taxon>Aeromonadaceae</taxon>
        <taxon>Aeromonas</taxon>
    </lineage>
</organism>
<proteinExistence type="predicted"/>
<sequence length="70" mass="7092">MKKMTIIAAMLLSAGAAQAADGFDITGPQAAILAIIVALGTFLATVGVAKVSLNGGIWGWKKISSMVSSR</sequence>
<evidence type="ECO:0000313" key="3">
    <source>
        <dbReference type="EMBL" id="WEE28639.1"/>
    </source>
</evidence>
<gene>
    <name evidence="3" type="ORF">PY771_10080</name>
</gene>
<accession>A0AAQ3HAZ3</accession>
<feature type="chain" id="PRO_5042983837" evidence="2">
    <location>
        <begin position="20"/>
        <end position="70"/>
    </location>
</feature>
<feature type="signal peptide" evidence="2">
    <location>
        <begin position="1"/>
        <end position="19"/>
    </location>
</feature>
<keyword evidence="1" id="KW-0812">Transmembrane</keyword>
<feature type="transmembrane region" description="Helical" evidence="1">
    <location>
        <begin position="29"/>
        <end position="53"/>
    </location>
</feature>
<evidence type="ECO:0000256" key="1">
    <source>
        <dbReference type="SAM" id="Phobius"/>
    </source>
</evidence>
<keyword evidence="1" id="KW-1133">Transmembrane helix</keyword>
<reference evidence="3" key="1">
    <citation type="submission" date="2023-02" db="EMBL/GenBank/DDBJ databases">
        <title>The sequence of Aeromonas hydrophila K533.</title>
        <authorList>
            <person name="Luo X."/>
        </authorList>
    </citation>
    <scope>NUCLEOTIDE SEQUENCE</scope>
    <source>
        <strain evidence="3">K533</strain>
    </source>
</reference>
<keyword evidence="2" id="KW-0732">Signal</keyword>